<name>A0A132EMY7_9BURK</name>
<reference evidence="1 2" key="1">
    <citation type="submission" date="2015-11" db="EMBL/GenBank/DDBJ databases">
        <title>Expanding the genomic diversity of Burkholderia species for the development of highly accurate diagnostics.</title>
        <authorList>
            <person name="Sahl J."/>
            <person name="Keim P."/>
            <person name="Wagner D."/>
        </authorList>
    </citation>
    <scope>NUCLEOTIDE SEQUENCE [LARGE SCALE GENOMIC DNA]</scope>
    <source>
        <strain evidence="1 2">MSMB368WGS</strain>
    </source>
</reference>
<dbReference type="EMBL" id="LPJR01000002">
    <property type="protein sequence ID" value="KWF37432.1"/>
    <property type="molecule type" value="Genomic_DNA"/>
</dbReference>
<comment type="caution">
    <text evidence="1">The sequence shown here is derived from an EMBL/GenBank/DDBJ whole genome shotgun (WGS) entry which is preliminary data.</text>
</comment>
<gene>
    <name evidence="1" type="ORF">WT56_34395</name>
</gene>
<sequence>MNVPYHYSCPSCGHTDTVFFADASHDGDTNAAVCCECGSDVTITLAAATVSGGQGHTLVTGSTGSGMPPKE</sequence>
<proteinExistence type="predicted"/>
<dbReference type="SUPFAM" id="SSF57783">
    <property type="entry name" value="Zinc beta-ribbon"/>
    <property type="match status" value="1"/>
</dbReference>
<protein>
    <submittedName>
        <fullName evidence="1">Uncharacterized protein</fullName>
    </submittedName>
</protein>
<dbReference type="AlphaFoldDB" id="A0A132EMY7"/>
<accession>A0A132EMY7</accession>
<evidence type="ECO:0000313" key="2">
    <source>
        <dbReference type="Proteomes" id="UP000062912"/>
    </source>
</evidence>
<dbReference type="Proteomes" id="UP000062912">
    <property type="component" value="Unassembled WGS sequence"/>
</dbReference>
<evidence type="ECO:0000313" key="1">
    <source>
        <dbReference type="EMBL" id="KWF37432.1"/>
    </source>
</evidence>
<organism evidence="1 2">
    <name type="scientific">Burkholderia pseudomultivorans</name>
    <dbReference type="NCBI Taxonomy" id="1207504"/>
    <lineage>
        <taxon>Bacteria</taxon>
        <taxon>Pseudomonadati</taxon>
        <taxon>Pseudomonadota</taxon>
        <taxon>Betaproteobacteria</taxon>
        <taxon>Burkholderiales</taxon>
        <taxon>Burkholderiaceae</taxon>
        <taxon>Burkholderia</taxon>
        <taxon>Burkholderia cepacia complex</taxon>
    </lineage>
</organism>